<dbReference type="GO" id="GO:0005509">
    <property type="term" value="F:calcium ion binding"/>
    <property type="evidence" value="ECO:0007669"/>
    <property type="project" value="InterPro"/>
</dbReference>
<name>A0A212JYM3_9BACT</name>
<dbReference type="AlphaFoldDB" id="A0A212JYM3"/>
<accession>A0A212JYM3</accession>
<dbReference type="InterPro" id="IPR018247">
    <property type="entry name" value="EF_Hand_1_Ca_BS"/>
</dbReference>
<feature type="domain" description="EF-hand" evidence="2">
    <location>
        <begin position="34"/>
        <end position="60"/>
    </location>
</feature>
<feature type="signal peptide" evidence="1">
    <location>
        <begin position="1"/>
        <end position="21"/>
    </location>
</feature>
<dbReference type="InterPro" id="IPR002048">
    <property type="entry name" value="EF_hand_dom"/>
</dbReference>
<organism evidence="3">
    <name type="scientific">uncultured Desulfovibrio sp</name>
    <dbReference type="NCBI Taxonomy" id="167968"/>
    <lineage>
        <taxon>Bacteria</taxon>
        <taxon>Pseudomonadati</taxon>
        <taxon>Thermodesulfobacteriota</taxon>
        <taxon>Desulfovibrionia</taxon>
        <taxon>Desulfovibrionales</taxon>
        <taxon>Desulfovibrionaceae</taxon>
        <taxon>Desulfovibrio</taxon>
        <taxon>environmental samples</taxon>
    </lineage>
</organism>
<dbReference type="PROSITE" id="PS00018">
    <property type="entry name" value="EF_HAND_1"/>
    <property type="match status" value="2"/>
</dbReference>
<dbReference type="Pfam" id="PF13202">
    <property type="entry name" value="EF-hand_5"/>
    <property type="match status" value="2"/>
</dbReference>
<dbReference type="EMBL" id="FLUP01000001">
    <property type="protein sequence ID" value="SBW04604.1"/>
    <property type="molecule type" value="Genomic_DNA"/>
</dbReference>
<dbReference type="RefSeq" id="WP_192112653.1">
    <property type="nucleotide sequence ID" value="NZ_CABUEN010000003.1"/>
</dbReference>
<dbReference type="CDD" id="cd00051">
    <property type="entry name" value="EFh"/>
    <property type="match status" value="1"/>
</dbReference>
<feature type="chain" id="PRO_5012239540" description="EF-hand domain-containing protein" evidence="1">
    <location>
        <begin position="22"/>
        <end position="127"/>
    </location>
</feature>
<protein>
    <recommendedName>
        <fullName evidence="2">EF-hand domain-containing protein</fullName>
    </recommendedName>
</protein>
<dbReference type="PROSITE" id="PS50222">
    <property type="entry name" value="EF_HAND_2"/>
    <property type="match status" value="2"/>
</dbReference>
<keyword evidence="1" id="KW-0732">Signal</keyword>
<dbReference type="Gene3D" id="1.10.238.10">
    <property type="entry name" value="EF-hand"/>
    <property type="match status" value="1"/>
</dbReference>
<reference evidence="3" key="1">
    <citation type="submission" date="2016-04" db="EMBL/GenBank/DDBJ databases">
        <authorList>
            <person name="Evans L.H."/>
            <person name="Alamgir A."/>
            <person name="Owens N."/>
            <person name="Weber N.D."/>
            <person name="Virtaneva K."/>
            <person name="Barbian K."/>
            <person name="Babar A."/>
            <person name="Rosenke K."/>
        </authorList>
    </citation>
    <scope>NUCLEOTIDE SEQUENCE</scope>
    <source>
        <strain evidence="3">92-2</strain>
    </source>
</reference>
<dbReference type="SMART" id="SM00054">
    <property type="entry name" value="EFh"/>
    <property type="match status" value="2"/>
</dbReference>
<feature type="domain" description="EF-hand" evidence="2">
    <location>
        <begin position="61"/>
        <end position="88"/>
    </location>
</feature>
<evidence type="ECO:0000313" key="3">
    <source>
        <dbReference type="EMBL" id="SBW04604.1"/>
    </source>
</evidence>
<gene>
    <name evidence="3" type="ORF">KM92DES2_11947</name>
</gene>
<evidence type="ECO:0000259" key="2">
    <source>
        <dbReference type="PROSITE" id="PS50222"/>
    </source>
</evidence>
<dbReference type="InterPro" id="IPR011992">
    <property type="entry name" value="EF-hand-dom_pair"/>
</dbReference>
<proteinExistence type="predicted"/>
<dbReference type="SUPFAM" id="SSF47473">
    <property type="entry name" value="EF-hand"/>
    <property type="match status" value="1"/>
</dbReference>
<evidence type="ECO:0000256" key="1">
    <source>
        <dbReference type="SAM" id="SignalP"/>
    </source>
</evidence>
<sequence length="127" mass="13657">MKLLHIALAAVLCLWAASAQANPAATDTAKVDKFAMMDTNKDDKVSYEEFKAYFPNMREEAFAVIDKNGDKVIDRAEWDEFVSNHSSGHMGGSMGNMMGGQNGMPGNAMMPTPGSADMPLVTPPNGK</sequence>